<dbReference type="AlphaFoldDB" id="A0A840ZJN8"/>
<accession>A0A840ZJN8</accession>
<reference evidence="1 2" key="1">
    <citation type="submission" date="2020-08" db="EMBL/GenBank/DDBJ databases">
        <title>Genomic Encyclopedia of Type Strains, Phase IV (KMG-IV): sequencing the most valuable type-strain genomes for metagenomic binning, comparative biology and taxonomic classification.</title>
        <authorList>
            <person name="Goeker M."/>
        </authorList>
    </citation>
    <scope>NUCLEOTIDE SEQUENCE [LARGE SCALE GENOMIC DNA]</scope>
    <source>
        <strain evidence="1 2">DSM 2163</strain>
    </source>
</reference>
<comment type="caution">
    <text evidence="1">The sequence shown here is derived from an EMBL/GenBank/DDBJ whole genome shotgun (WGS) entry which is preliminary data.</text>
</comment>
<proteinExistence type="predicted"/>
<evidence type="ECO:0000313" key="2">
    <source>
        <dbReference type="Proteomes" id="UP000583454"/>
    </source>
</evidence>
<dbReference type="Proteomes" id="UP000583454">
    <property type="component" value="Unassembled WGS sequence"/>
</dbReference>
<name>A0A840ZJN8_9HYPH</name>
<evidence type="ECO:0000313" key="1">
    <source>
        <dbReference type="EMBL" id="MBB5757053.1"/>
    </source>
</evidence>
<keyword evidence="2" id="KW-1185">Reference proteome</keyword>
<dbReference type="EMBL" id="JACHOP010000005">
    <property type="protein sequence ID" value="MBB5757053.1"/>
    <property type="molecule type" value="Genomic_DNA"/>
</dbReference>
<sequence>MRAAIFSLPGSGIDGVGTGRVPLAVTKDQS</sequence>
<organism evidence="1 2">
    <name type="scientific">Methylorubrum rhodinum</name>
    <dbReference type="NCBI Taxonomy" id="29428"/>
    <lineage>
        <taxon>Bacteria</taxon>
        <taxon>Pseudomonadati</taxon>
        <taxon>Pseudomonadota</taxon>
        <taxon>Alphaproteobacteria</taxon>
        <taxon>Hyphomicrobiales</taxon>
        <taxon>Methylobacteriaceae</taxon>
        <taxon>Methylorubrum</taxon>
    </lineage>
</organism>
<gene>
    <name evidence="1" type="ORF">HNR00_001761</name>
</gene>
<protein>
    <submittedName>
        <fullName evidence="1">Uncharacterized protein</fullName>
    </submittedName>
</protein>